<dbReference type="AlphaFoldDB" id="A0A1G4SWD5"/>
<feature type="chain" id="PRO_5011729086" evidence="1">
    <location>
        <begin position="24"/>
        <end position="359"/>
    </location>
</feature>
<evidence type="ECO:0000256" key="1">
    <source>
        <dbReference type="SAM" id="SignalP"/>
    </source>
</evidence>
<feature type="domain" description="Amidohydrolase-related" evidence="2">
    <location>
        <begin position="101"/>
        <end position="355"/>
    </location>
</feature>
<keyword evidence="4" id="KW-1185">Reference proteome</keyword>
<dbReference type="Pfam" id="PF04909">
    <property type="entry name" value="Amidohydro_2"/>
    <property type="match status" value="1"/>
</dbReference>
<reference evidence="4" key="1">
    <citation type="submission" date="2016-10" db="EMBL/GenBank/DDBJ databases">
        <authorList>
            <person name="Varghese N."/>
            <person name="Submissions S."/>
        </authorList>
    </citation>
    <scope>NUCLEOTIDE SEQUENCE [LARGE SCALE GENOMIC DNA]</scope>
    <source>
        <strain evidence="4">CGMCC 1.3431</strain>
    </source>
</reference>
<dbReference type="EMBL" id="FMTS01000005">
    <property type="protein sequence ID" value="SCW72875.1"/>
    <property type="molecule type" value="Genomic_DNA"/>
</dbReference>
<protein>
    <submittedName>
        <fullName evidence="3">Amidohydrolase</fullName>
    </submittedName>
</protein>
<organism evidence="3 4">
    <name type="scientific">Asticcacaulis taihuensis</name>
    <dbReference type="NCBI Taxonomy" id="260084"/>
    <lineage>
        <taxon>Bacteria</taxon>
        <taxon>Pseudomonadati</taxon>
        <taxon>Pseudomonadota</taxon>
        <taxon>Alphaproteobacteria</taxon>
        <taxon>Caulobacterales</taxon>
        <taxon>Caulobacteraceae</taxon>
        <taxon>Asticcacaulis</taxon>
    </lineage>
</organism>
<gene>
    <name evidence="3" type="ORF">SAMN02927928_2994</name>
</gene>
<dbReference type="STRING" id="260084.SAMN02927928_2994"/>
<dbReference type="PROSITE" id="PS51257">
    <property type="entry name" value="PROKAR_LIPOPROTEIN"/>
    <property type="match status" value="1"/>
</dbReference>
<dbReference type="RefSeq" id="WP_090649638.1">
    <property type="nucleotide sequence ID" value="NZ_CBCRYE010000003.1"/>
</dbReference>
<name>A0A1G4SWD5_9CAUL</name>
<dbReference type="OrthoDB" id="1407586at2"/>
<dbReference type="GO" id="GO:0016787">
    <property type="term" value="F:hydrolase activity"/>
    <property type="evidence" value="ECO:0007669"/>
    <property type="project" value="UniProtKB-KW"/>
</dbReference>
<sequence length="359" mass="40694">MTRRRLFLSLLATASLLATGACAADPGYTVADFAKVKKFDSHVHVNVTDPAFVDQAKADGFELLSINVDYPEFPALADQAAVAHHFHNADPAHFHFATAFTMKGFTAPGWAEKTNAWLDSEFKQGAVAVKIWKNVGLIERDTDGKLIFIDDPRFDPVIAHIIAADKVLINHQGEPKNCWLPMDEMSTDNDRSYFKAHPEYYMYLHPEMPRYEALMATRDRFVARHPDLKFVGAHFASLEWSVDEAAKFLDAYPNANIELAARITQIQAQSVQDYDKVRNFFIKYQDRIMYGTDLTLNPGENPAEFKKVAHDYWLSDWTYLATGESQHVSDIHADAKGLALPKAVIDKIYYRNAVREYLN</sequence>
<feature type="signal peptide" evidence="1">
    <location>
        <begin position="1"/>
        <end position="23"/>
    </location>
</feature>
<dbReference type="Gene3D" id="3.20.20.140">
    <property type="entry name" value="Metal-dependent hydrolases"/>
    <property type="match status" value="1"/>
</dbReference>
<keyword evidence="3" id="KW-0378">Hydrolase</keyword>
<dbReference type="SUPFAM" id="SSF51556">
    <property type="entry name" value="Metallo-dependent hydrolases"/>
    <property type="match status" value="1"/>
</dbReference>
<dbReference type="InterPro" id="IPR032466">
    <property type="entry name" value="Metal_Hydrolase"/>
</dbReference>
<dbReference type="Proteomes" id="UP000199150">
    <property type="component" value="Unassembled WGS sequence"/>
</dbReference>
<evidence type="ECO:0000313" key="4">
    <source>
        <dbReference type="Proteomes" id="UP000199150"/>
    </source>
</evidence>
<dbReference type="InterPro" id="IPR006680">
    <property type="entry name" value="Amidohydro-rel"/>
</dbReference>
<proteinExistence type="predicted"/>
<accession>A0A1G4SWD5</accession>
<keyword evidence="1" id="KW-0732">Signal</keyword>
<evidence type="ECO:0000259" key="2">
    <source>
        <dbReference type="Pfam" id="PF04909"/>
    </source>
</evidence>
<evidence type="ECO:0000313" key="3">
    <source>
        <dbReference type="EMBL" id="SCW72875.1"/>
    </source>
</evidence>